<dbReference type="GO" id="GO:0004315">
    <property type="term" value="F:3-oxoacyl-[acyl-carrier-protein] synthase activity"/>
    <property type="evidence" value="ECO:0007669"/>
    <property type="project" value="InterPro"/>
</dbReference>
<dbReference type="EC" id="2.3.1.180" evidence="3 13"/>
<evidence type="ECO:0000313" key="16">
    <source>
        <dbReference type="EMBL" id="QXM25072.1"/>
    </source>
</evidence>
<feature type="active site" evidence="13">
    <location>
        <position position="133"/>
    </location>
</feature>
<keyword evidence="9 13" id="KW-0275">Fatty acid biosynthesis</keyword>
<evidence type="ECO:0000256" key="3">
    <source>
        <dbReference type="ARBA" id="ARBA00012333"/>
    </source>
</evidence>
<evidence type="ECO:0000256" key="7">
    <source>
        <dbReference type="ARBA" id="ARBA00022832"/>
    </source>
</evidence>
<accession>A0A975YK39</accession>
<keyword evidence="4 13" id="KW-0963">Cytoplasm</keyword>
<keyword evidence="10 13" id="KW-0511">Multifunctional enzyme</keyword>
<evidence type="ECO:0000256" key="12">
    <source>
        <dbReference type="ARBA" id="ARBA00051096"/>
    </source>
</evidence>
<comment type="pathway">
    <text evidence="1 13">Lipid metabolism; fatty acid biosynthesis.</text>
</comment>
<dbReference type="PANTHER" id="PTHR34069">
    <property type="entry name" value="3-OXOACYL-[ACYL-CARRIER-PROTEIN] SYNTHASE 3"/>
    <property type="match status" value="1"/>
</dbReference>
<dbReference type="NCBIfam" id="TIGR00747">
    <property type="entry name" value="fabH"/>
    <property type="match status" value="1"/>
</dbReference>
<comment type="similarity">
    <text evidence="2 13">Belongs to the thiolase-like superfamily. FabH family.</text>
</comment>
<organism evidence="16 17">
    <name type="scientific">Elioraea tepida</name>
    <dbReference type="NCBI Taxonomy" id="2843330"/>
    <lineage>
        <taxon>Bacteria</taxon>
        <taxon>Pseudomonadati</taxon>
        <taxon>Pseudomonadota</taxon>
        <taxon>Alphaproteobacteria</taxon>
        <taxon>Acetobacterales</taxon>
        <taxon>Elioraeaceae</taxon>
        <taxon>Elioraea</taxon>
    </lineage>
</organism>
<feature type="region of interest" description="ACP-binding" evidence="13">
    <location>
        <begin position="271"/>
        <end position="275"/>
    </location>
</feature>
<dbReference type="InterPro" id="IPR013747">
    <property type="entry name" value="ACP_syn_III_C"/>
</dbReference>
<protein>
    <recommendedName>
        <fullName evidence="3 13">Beta-ketoacyl-[acyl-carrier-protein] synthase III</fullName>
        <shortName evidence="13">Beta-ketoacyl-ACP synthase III</shortName>
        <shortName evidence="13">KAS III</shortName>
        <ecNumber evidence="3 13">2.3.1.180</ecNumber>
    </recommendedName>
    <alternativeName>
        <fullName evidence="13">3-oxoacyl-[acyl-carrier-protein] synthase 3</fullName>
    </alternativeName>
    <alternativeName>
        <fullName evidence="13">3-oxoacyl-[acyl-carrier-protein] synthase III</fullName>
    </alternativeName>
</protein>
<evidence type="ECO:0000256" key="10">
    <source>
        <dbReference type="ARBA" id="ARBA00023268"/>
    </source>
</evidence>
<evidence type="ECO:0000256" key="2">
    <source>
        <dbReference type="ARBA" id="ARBA00008642"/>
    </source>
</evidence>
<dbReference type="Pfam" id="PF08545">
    <property type="entry name" value="ACP_syn_III"/>
    <property type="match status" value="1"/>
</dbReference>
<evidence type="ECO:0000256" key="1">
    <source>
        <dbReference type="ARBA" id="ARBA00005194"/>
    </source>
</evidence>
<reference evidence="16" key="1">
    <citation type="submission" date="2021-06" db="EMBL/GenBank/DDBJ databases">
        <title>Elioraea tepida, sp. nov., a moderately thermophilic aerobic anoxygenic phototrophic bacterium isolated from an alkaline siliceous hot spring mat community in Yellowstone National Park, WY, USA.</title>
        <authorList>
            <person name="Saini M.K."/>
            <person name="Yoshida S."/>
            <person name="Sebastian A."/>
            <person name="Hirose S."/>
            <person name="Hara E."/>
            <person name="Tamaki H."/>
            <person name="Soulier N.T."/>
            <person name="Albert I."/>
            <person name="Hanada S."/>
            <person name="Bryant D.A."/>
            <person name="Tank M."/>
        </authorList>
    </citation>
    <scope>NUCLEOTIDE SEQUENCE</scope>
    <source>
        <strain evidence="16">MS-P2</strain>
    </source>
</reference>
<dbReference type="GO" id="GO:0044550">
    <property type="term" value="P:secondary metabolite biosynthetic process"/>
    <property type="evidence" value="ECO:0007669"/>
    <property type="project" value="TreeGrafter"/>
</dbReference>
<evidence type="ECO:0000256" key="4">
    <source>
        <dbReference type="ARBA" id="ARBA00022490"/>
    </source>
</evidence>
<feature type="domain" description="Beta-ketoacyl-[acyl-carrier-protein] synthase III N-terminal" evidence="15">
    <location>
        <begin position="127"/>
        <end position="210"/>
    </location>
</feature>
<dbReference type="GO" id="GO:0006633">
    <property type="term" value="P:fatty acid biosynthetic process"/>
    <property type="evidence" value="ECO:0007669"/>
    <property type="project" value="UniProtKB-UniRule"/>
</dbReference>
<keyword evidence="17" id="KW-1185">Reference proteome</keyword>
<dbReference type="NCBIfam" id="NF006829">
    <property type="entry name" value="PRK09352.1"/>
    <property type="match status" value="1"/>
</dbReference>
<dbReference type="FunFam" id="3.40.47.10:FF:000004">
    <property type="entry name" value="3-oxoacyl-[acyl-carrier-protein] synthase 3"/>
    <property type="match status" value="1"/>
</dbReference>
<keyword evidence="5 13" id="KW-0444">Lipid biosynthesis</keyword>
<keyword evidence="11 13" id="KW-0012">Acyltransferase</keyword>
<comment type="subunit">
    <text evidence="13">Homodimer.</text>
</comment>
<evidence type="ECO:0000256" key="5">
    <source>
        <dbReference type="ARBA" id="ARBA00022516"/>
    </source>
</evidence>
<evidence type="ECO:0000256" key="11">
    <source>
        <dbReference type="ARBA" id="ARBA00023315"/>
    </source>
</evidence>
<comment type="domain">
    <text evidence="13">The last Arg residue of the ACP-binding site is essential for the weak association between ACP/AcpP and FabH.</text>
</comment>
<dbReference type="PANTHER" id="PTHR34069:SF2">
    <property type="entry name" value="BETA-KETOACYL-[ACYL-CARRIER-PROTEIN] SYNTHASE III"/>
    <property type="match status" value="1"/>
</dbReference>
<keyword evidence="8 13" id="KW-0443">Lipid metabolism</keyword>
<proteinExistence type="inferred from homology"/>
<dbReference type="Proteomes" id="UP000694001">
    <property type="component" value="Chromosome"/>
</dbReference>
<dbReference type="EMBL" id="CP076448">
    <property type="protein sequence ID" value="QXM25072.1"/>
    <property type="molecule type" value="Genomic_DNA"/>
</dbReference>
<feature type="active site" evidence="13">
    <location>
        <position position="270"/>
    </location>
</feature>
<dbReference type="GO" id="GO:0033818">
    <property type="term" value="F:beta-ketoacyl-acyl-carrier-protein synthase III activity"/>
    <property type="evidence" value="ECO:0007669"/>
    <property type="project" value="UniProtKB-UniRule"/>
</dbReference>
<comment type="function">
    <text evidence="13">Catalyzes the condensation reaction of fatty acid synthesis by the addition to an acyl acceptor of two carbons from malonyl-ACP. Catalyzes the first condensation reaction which initiates fatty acid synthesis and may therefore play a role in governing the total rate of fatty acid production. Possesses both acetoacetyl-ACP synthase and acetyl transacylase activities. Its substrate specificity determines the biosynthesis of branched-chain and/or straight-chain of fatty acids.</text>
</comment>
<comment type="catalytic activity">
    <reaction evidence="12">
        <text>malonyl-[ACP] + acetyl-CoA + H(+) = 3-oxobutanoyl-[ACP] + CO2 + CoA</text>
        <dbReference type="Rhea" id="RHEA:12080"/>
        <dbReference type="Rhea" id="RHEA-COMP:9623"/>
        <dbReference type="Rhea" id="RHEA-COMP:9625"/>
        <dbReference type="ChEBI" id="CHEBI:15378"/>
        <dbReference type="ChEBI" id="CHEBI:16526"/>
        <dbReference type="ChEBI" id="CHEBI:57287"/>
        <dbReference type="ChEBI" id="CHEBI:57288"/>
        <dbReference type="ChEBI" id="CHEBI:78449"/>
        <dbReference type="ChEBI" id="CHEBI:78450"/>
        <dbReference type="EC" id="2.3.1.180"/>
    </reaction>
    <physiologicalReaction direction="left-to-right" evidence="12">
        <dbReference type="Rhea" id="RHEA:12081"/>
    </physiologicalReaction>
</comment>
<dbReference type="GO" id="GO:0005737">
    <property type="term" value="C:cytoplasm"/>
    <property type="evidence" value="ECO:0007669"/>
    <property type="project" value="UniProtKB-SubCell"/>
</dbReference>
<sequence>MDSAPSSPALCASAQRPASACVRSRIAGFGGALPERVVTNDELAATLDTSDAWIVERTGIRERRIAAPGELTSDLAARAARAALADASVEAEAVDGIILATSTPDRTYPATAVSVQAKLGLTRGFAFDIAAVCTGFIYALAVADSMIRAGAARTLLVIGAEVNSRILDWSDRSTAVLFGDGAGAVVLVAHTQEDGPGAPGILSTHLHADGRYEGILHVDGGPGSTGTVGHVRMQGREVFRHAVAKLAAVVDEALAANGLGQGDVDWLVPHQANLRIIEAMGRKLGLPPERVVVTVDRHANTSAASIPLALADAYRDGRLKRGDLVLMEAIGGGLTWGAALVRL</sequence>
<evidence type="ECO:0000313" key="17">
    <source>
        <dbReference type="Proteomes" id="UP000694001"/>
    </source>
</evidence>
<dbReference type="Pfam" id="PF08541">
    <property type="entry name" value="ACP_syn_III_C"/>
    <property type="match status" value="1"/>
</dbReference>
<evidence type="ECO:0000256" key="8">
    <source>
        <dbReference type="ARBA" id="ARBA00023098"/>
    </source>
</evidence>
<dbReference type="KEGG" id="elio:KO353_02125"/>
<evidence type="ECO:0000259" key="14">
    <source>
        <dbReference type="Pfam" id="PF08541"/>
    </source>
</evidence>
<dbReference type="InterPro" id="IPR013751">
    <property type="entry name" value="ACP_syn_III_N"/>
</dbReference>
<feature type="domain" description="Beta-ketoacyl-[acyl-carrier-protein] synthase III C-terminal" evidence="14">
    <location>
        <begin position="254"/>
        <end position="342"/>
    </location>
</feature>
<dbReference type="RefSeq" id="WP_218286128.1">
    <property type="nucleotide sequence ID" value="NZ_CP076448.1"/>
</dbReference>
<evidence type="ECO:0000256" key="6">
    <source>
        <dbReference type="ARBA" id="ARBA00022679"/>
    </source>
</evidence>
<dbReference type="InterPro" id="IPR004655">
    <property type="entry name" value="FabH"/>
</dbReference>
<name>A0A975YK39_9PROT</name>
<comment type="subcellular location">
    <subcellularLocation>
        <location evidence="13">Cytoplasm</location>
    </subcellularLocation>
</comment>
<keyword evidence="6 13" id="KW-0808">Transferase</keyword>
<evidence type="ECO:0000256" key="13">
    <source>
        <dbReference type="HAMAP-Rule" id="MF_01815"/>
    </source>
</evidence>
<dbReference type="HAMAP" id="MF_01815">
    <property type="entry name" value="FabH"/>
    <property type="match status" value="1"/>
</dbReference>
<gene>
    <name evidence="13" type="primary">fabH</name>
    <name evidence="16" type="ORF">KO353_02125</name>
</gene>
<dbReference type="AlphaFoldDB" id="A0A975YK39"/>
<evidence type="ECO:0000259" key="15">
    <source>
        <dbReference type="Pfam" id="PF08545"/>
    </source>
</evidence>
<feature type="active site" evidence="13">
    <location>
        <position position="300"/>
    </location>
</feature>
<dbReference type="CDD" id="cd00830">
    <property type="entry name" value="KAS_III"/>
    <property type="match status" value="1"/>
</dbReference>
<evidence type="ECO:0000256" key="9">
    <source>
        <dbReference type="ARBA" id="ARBA00023160"/>
    </source>
</evidence>
<keyword evidence="7 13" id="KW-0276">Fatty acid metabolism</keyword>